<dbReference type="SUPFAM" id="SSF53474">
    <property type="entry name" value="alpha/beta-Hydrolases"/>
    <property type="match status" value="1"/>
</dbReference>
<dbReference type="RefSeq" id="WP_209995470.1">
    <property type="nucleotide sequence ID" value="NZ_BAAAJY010000006.1"/>
</dbReference>
<dbReference type="Proteomes" id="UP001296993">
    <property type="component" value="Unassembled WGS sequence"/>
</dbReference>
<sequence length="253" mass="27010">MNGHTLNPESLFYGTDEAQHLSLSWPANVASPRGVVALIHGGYWRSSLYASLMEPLAASLLENGWAVANIEYRRGASGPWPAPLEDCRQALSLVEAVVRERRLQGPAISIGHSVGGQLALLTAGLADAVVALAPVTDAERTYNEALGENAAREYFGTSPAETPGIYRQASAVRQLPIHTPTLLIHGANDSRVPIGHSRDYVHAAQAAGSPVFLREYKELSHLEDIDPLAAHWPDVLAWIAGVSASDGAKSEQA</sequence>
<name>A0ABS4X8H7_9MICC</name>
<accession>A0ABS4X8H7</accession>
<dbReference type="Gene3D" id="3.40.50.1820">
    <property type="entry name" value="alpha/beta hydrolase"/>
    <property type="match status" value="1"/>
</dbReference>
<keyword evidence="1" id="KW-0378">Hydrolase</keyword>
<organism evidence="3 4">
    <name type="scientific">Paeniglutamicibacter kerguelensis</name>
    <dbReference type="NCBI Taxonomy" id="254788"/>
    <lineage>
        <taxon>Bacteria</taxon>
        <taxon>Bacillati</taxon>
        <taxon>Actinomycetota</taxon>
        <taxon>Actinomycetes</taxon>
        <taxon>Micrococcales</taxon>
        <taxon>Micrococcaceae</taxon>
        <taxon>Paeniglutamicibacter</taxon>
    </lineage>
</organism>
<evidence type="ECO:0000259" key="2">
    <source>
        <dbReference type="Pfam" id="PF20434"/>
    </source>
</evidence>
<evidence type="ECO:0000313" key="3">
    <source>
        <dbReference type="EMBL" id="MBP2384763.1"/>
    </source>
</evidence>
<dbReference type="Pfam" id="PF20434">
    <property type="entry name" value="BD-FAE"/>
    <property type="match status" value="1"/>
</dbReference>
<comment type="caution">
    <text evidence="3">The sequence shown here is derived from an EMBL/GenBank/DDBJ whole genome shotgun (WGS) entry which is preliminary data.</text>
</comment>
<reference evidence="3 4" key="1">
    <citation type="submission" date="2021-03" db="EMBL/GenBank/DDBJ databases">
        <title>Sequencing the genomes of 1000 actinobacteria strains.</title>
        <authorList>
            <person name="Klenk H.-P."/>
        </authorList>
    </citation>
    <scope>NUCLEOTIDE SEQUENCE [LARGE SCALE GENOMIC DNA]</scope>
    <source>
        <strain evidence="3 4">DSM 15797</strain>
    </source>
</reference>
<dbReference type="InterPro" id="IPR029058">
    <property type="entry name" value="AB_hydrolase_fold"/>
</dbReference>
<gene>
    <name evidence="3" type="ORF">JOF47_000274</name>
</gene>
<dbReference type="EMBL" id="JAGIOF010000001">
    <property type="protein sequence ID" value="MBP2384763.1"/>
    <property type="molecule type" value="Genomic_DNA"/>
</dbReference>
<feature type="domain" description="BD-FAE-like" evidence="2">
    <location>
        <begin position="23"/>
        <end position="124"/>
    </location>
</feature>
<proteinExistence type="predicted"/>
<dbReference type="InterPro" id="IPR049492">
    <property type="entry name" value="BD-FAE-like_dom"/>
</dbReference>
<evidence type="ECO:0000313" key="4">
    <source>
        <dbReference type="Proteomes" id="UP001296993"/>
    </source>
</evidence>
<protein>
    <submittedName>
        <fullName evidence="3">Acetyl esterase/lipase</fullName>
    </submittedName>
</protein>
<dbReference type="InterPro" id="IPR050300">
    <property type="entry name" value="GDXG_lipolytic_enzyme"/>
</dbReference>
<keyword evidence="4" id="KW-1185">Reference proteome</keyword>
<evidence type="ECO:0000256" key="1">
    <source>
        <dbReference type="ARBA" id="ARBA00022801"/>
    </source>
</evidence>
<dbReference type="PANTHER" id="PTHR48081">
    <property type="entry name" value="AB HYDROLASE SUPERFAMILY PROTEIN C4A8.06C"/>
    <property type="match status" value="1"/>
</dbReference>